<dbReference type="EMBL" id="CP003220">
    <property type="protein sequence ID" value="EGB13326.1"/>
    <property type="molecule type" value="Genomic_DNA"/>
</dbReference>
<dbReference type="Proteomes" id="UP000007845">
    <property type="component" value="Chromosome"/>
</dbReference>
<proteinExistence type="predicted"/>
<accession>F0JDF7</accession>
<keyword evidence="1" id="KW-0812">Transmembrane</keyword>
<evidence type="ECO:0000313" key="3">
    <source>
        <dbReference type="Proteomes" id="UP000007845"/>
    </source>
</evidence>
<evidence type="ECO:0000256" key="1">
    <source>
        <dbReference type="SAM" id="Phobius"/>
    </source>
</evidence>
<keyword evidence="1" id="KW-1133">Transmembrane helix</keyword>
<protein>
    <submittedName>
        <fullName evidence="2">Uncharacterized protein</fullName>
    </submittedName>
</protein>
<keyword evidence="1" id="KW-0472">Membrane</keyword>
<sequence length="31" mass="3312">MGKTLMLIAAVAAGAGVGFLIYRKFRSRCLP</sequence>
<evidence type="ECO:0000313" key="2">
    <source>
        <dbReference type="EMBL" id="EGB13326.1"/>
    </source>
</evidence>
<reference evidence="2 3" key="1">
    <citation type="journal article" date="2011" name="J. Bacteriol.">
        <title>Genome sequence of the mercury-methylating strain Desulfovibrio desulfuricans ND132.</title>
        <authorList>
            <person name="Brown S.D."/>
            <person name="Gilmour C.C."/>
            <person name="Kucken A.M."/>
            <person name="Wall J.D."/>
            <person name="Elias D.A."/>
            <person name="Brandt C.C."/>
            <person name="Podar M."/>
            <person name="Chertkov O."/>
            <person name="Held B."/>
            <person name="Bruce D.C."/>
            <person name="Detter J.C."/>
            <person name="Tapia R."/>
            <person name="Han C.S."/>
            <person name="Goodwin L.A."/>
            <person name="Cheng J.F."/>
            <person name="Pitluck S."/>
            <person name="Woyke T."/>
            <person name="Mikhailova N."/>
            <person name="Ivanova N.N."/>
            <person name="Han J."/>
            <person name="Lucas S."/>
            <person name="Lapidus A.L."/>
            <person name="Land M.L."/>
            <person name="Hauser L.J."/>
            <person name="Palumbo A.V."/>
        </authorList>
    </citation>
    <scope>NUCLEOTIDE SEQUENCE [LARGE SCALE GENOMIC DNA]</scope>
    <source>
        <strain evidence="2 3">ND132</strain>
    </source>
</reference>
<dbReference type="STRING" id="641491.DND132_0108"/>
<dbReference type="AlphaFoldDB" id="F0JDF7"/>
<name>F0JDF7_9BACT</name>
<gene>
    <name evidence="2" type="ORF">DND132_0108</name>
</gene>
<dbReference type="KEGG" id="ddn:DND132_0108"/>
<dbReference type="HOGENOM" id="CLU_3396164_0_0_7"/>
<feature type="transmembrane region" description="Helical" evidence="1">
    <location>
        <begin position="6"/>
        <end position="22"/>
    </location>
</feature>
<organism evidence="2 3">
    <name type="scientific">Pseudodesulfovibrio mercurii</name>
    <dbReference type="NCBI Taxonomy" id="641491"/>
    <lineage>
        <taxon>Bacteria</taxon>
        <taxon>Pseudomonadati</taxon>
        <taxon>Thermodesulfobacteriota</taxon>
        <taxon>Desulfovibrionia</taxon>
        <taxon>Desulfovibrionales</taxon>
        <taxon>Desulfovibrionaceae</taxon>
    </lineage>
</organism>
<keyword evidence="3" id="KW-1185">Reference proteome</keyword>